<evidence type="ECO:0000313" key="2">
    <source>
        <dbReference type="Proteomes" id="UP000790709"/>
    </source>
</evidence>
<name>A0ACB8B019_9AGAM</name>
<feature type="non-terminal residue" evidence="1">
    <location>
        <position position="80"/>
    </location>
</feature>
<feature type="non-terminal residue" evidence="1">
    <location>
        <position position="1"/>
    </location>
</feature>
<protein>
    <submittedName>
        <fullName evidence="1">Uncharacterized protein</fullName>
    </submittedName>
</protein>
<gene>
    <name evidence="1" type="ORF">BV22DRAFT_974300</name>
</gene>
<accession>A0ACB8B019</accession>
<proteinExistence type="predicted"/>
<keyword evidence="2" id="KW-1185">Reference proteome</keyword>
<dbReference type="EMBL" id="MU266867">
    <property type="protein sequence ID" value="KAH7918047.1"/>
    <property type="molecule type" value="Genomic_DNA"/>
</dbReference>
<evidence type="ECO:0000313" key="1">
    <source>
        <dbReference type="EMBL" id="KAH7918047.1"/>
    </source>
</evidence>
<comment type="caution">
    <text evidence="1">The sequence shown here is derived from an EMBL/GenBank/DDBJ whole genome shotgun (WGS) entry which is preliminary data.</text>
</comment>
<sequence>CAVLSTHDLVRVRYNASDAELWRQMHRTQYWLKETWIIPIHRPSSVGHWVLCVANCSMRQLHLFDSYAERKMWRGDVKVS</sequence>
<reference evidence="1" key="1">
    <citation type="journal article" date="2021" name="New Phytol.">
        <title>Evolutionary innovations through gain and loss of genes in the ectomycorrhizal Boletales.</title>
        <authorList>
            <person name="Wu G."/>
            <person name="Miyauchi S."/>
            <person name="Morin E."/>
            <person name="Kuo A."/>
            <person name="Drula E."/>
            <person name="Varga T."/>
            <person name="Kohler A."/>
            <person name="Feng B."/>
            <person name="Cao Y."/>
            <person name="Lipzen A."/>
            <person name="Daum C."/>
            <person name="Hundley H."/>
            <person name="Pangilinan J."/>
            <person name="Johnson J."/>
            <person name="Barry K."/>
            <person name="LaButti K."/>
            <person name="Ng V."/>
            <person name="Ahrendt S."/>
            <person name="Min B."/>
            <person name="Choi I.G."/>
            <person name="Park H."/>
            <person name="Plett J.M."/>
            <person name="Magnuson J."/>
            <person name="Spatafora J.W."/>
            <person name="Nagy L.G."/>
            <person name="Henrissat B."/>
            <person name="Grigoriev I.V."/>
            <person name="Yang Z.L."/>
            <person name="Xu J."/>
            <person name="Martin F.M."/>
        </authorList>
    </citation>
    <scope>NUCLEOTIDE SEQUENCE</scope>
    <source>
        <strain evidence="1">KUC20120723A-06</strain>
    </source>
</reference>
<organism evidence="1 2">
    <name type="scientific">Leucogyrophana mollusca</name>
    <dbReference type="NCBI Taxonomy" id="85980"/>
    <lineage>
        <taxon>Eukaryota</taxon>
        <taxon>Fungi</taxon>
        <taxon>Dikarya</taxon>
        <taxon>Basidiomycota</taxon>
        <taxon>Agaricomycotina</taxon>
        <taxon>Agaricomycetes</taxon>
        <taxon>Agaricomycetidae</taxon>
        <taxon>Boletales</taxon>
        <taxon>Boletales incertae sedis</taxon>
        <taxon>Leucogyrophana</taxon>
    </lineage>
</organism>
<dbReference type="Proteomes" id="UP000790709">
    <property type="component" value="Unassembled WGS sequence"/>
</dbReference>